<name>A0A931G6T0_9MICC</name>
<evidence type="ECO:0000313" key="4">
    <source>
        <dbReference type="Proteomes" id="UP000655366"/>
    </source>
</evidence>
<keyword evidence="4" id="KW-1185">Reference proteome</keyword>
<evidence type="ECO:0000256" key="1">
    <source>
        <dbReference type="SAM" id="Phobius"/>
    </source>
</evidence>
<proteinExistence type="predicted"/>
<dbReference type="RefSeq" id="WP_196398321.1">
    <property type="nucleotide sequence ID" value="NZ_JADNYM010000029.1"/>
</dbReference>
<gene>
    <name evidence="3" type="ORF">IV500_18660</name>
</gene>
<accession>A0A931G6T0</accession>
<comment type="caution">
    <text evidence="3">The sequence shown here is derived from an EMBL/GenBank/DDBJ whole genome shotgun (WGS) entry which is preliminary data.</text>
</comment>
<keyword evidence="1" id="KW-1133">Transmembrane helix</keyword>
<dbReference type="AlphaFoldDB" id="A0A931G6T0"/>
<keyword evidence="1" id="KW-0812">Transmembrane</keyword>
<feature type="domain" description="YrhK" evidence="2">
    <location>
        <begin position="23"/>
        <end position="77"/>
    </location>
</feature>
<feature type="transmembrane region" description="Helical" evidence="1">
    <location>
        <begin position="24"/>
        <end position="48"/>
    </location>
</feature>
<evidence type="ECO:0000313" key="3">
    <source>
        <dbReference type="EMBL" id="MBG0741388.1"/>
    </source>
</evidence>
<dbReference type="Pfam" id="PF14145">
    <property type="entry name" value="YrhK"/>
    <property type="match status" value="1"/>
</dbReference>
<dbReference type="InterPro" id="IPR025424">
    <property type="entry name" value="YrhK_domain"/>
</dbReference>
<feature type="transmembrane region" description="Helical" evidence="1">
    <location>
        <begin position="54"/>
        <end position="76"/>
    </location>
</feature>
<protein>
    <submittedName>
        <fullName evidence="3">YrhK family protein</fullName>
    </submittedName>
</protein>
<dbReference type="Proteomes" id="UP000655366">
    <property type="component" value="Unassembled WGS sequence"/>
</dbReference>
<sequence length="86" mass="9663">MTPTHGPTDQDAERRWIGTALRDFPWVHLGLGLFGNTLFVVGSVMFFWASVTTLAIWLFVFGSLGMLLGLIGELLVRVEKRRRGDD</sequence>
<reference evidence="3 4" key="1">
    <citation type="submission" date="2020-11" db="EMBL/GenBank/DDBJ databases">
        <title>Arthrobacter antarcticus sp. nov., isolated from Antarctic Soil.</title>
        <authorList>
            <person name="Li J."/>
        </authorList>
    </citation>
    <scope>NUCLEOTIDE SEQUENCE [LARGE SCALE GENOMIC DNA]</scope>
    <source>
        <strain evidence="3 4">Z1-20</strain>
    </source>
</reference>
<evidence type="ECO:0000259" key="2">
    <source>
        <dbReference type="Pfam" id="PF14145"/>
    </source>
</evidence>
<organism evidence="3 4">
    <name type="scientific">Arthrobacter terrae</name>
    <dbReference type="NCBI Taxonomy" id="2935737"/>
    <lineage>
        <taxon>Bacteria</taxon>
        <taxon>Bacillati</taxon>
        <taxon>Actinomycetota</taxon>
        <taxon>Actinomycetes</taxon>
        <taxon>Micrococcales</taxon>
        <taxon>Micrococcaceae</taxon>
        <taxon>Arthrobacter</taxon>
    </lineage>
</organism>
<dbReference type="EMBL" id="JADNYM010000029">
    <property type="protein sequence ID" value="MBG0741388.1"/>
    <property type="molecule type" value="Genomic_DNA"/>
</dbReference>
<keyword evidence="1" id="KW-0472">Membrane</keyword>